<dbReference type="Proteomes" id="UP000828048">
    <property type="component" value="Chromosome 5"/>
</dbReference>
<sequence>MSKSKAPPTSHGANPSINNSSSRSKAKARSFIELKAKVSKPQSKPLGHNDHNTASGSEITTRSNNNNNDDNNNGPLALPNMICQDLVFMKEASAKIKKYVEDLDMQINQACEKLQDLQTRENSEMELDELKMAVKKLKSQIPSQLKICSRDSNPHQKNRWPNVNKASDEMMRKLYEQQKFEPAIDSKGLLEAFLALAPELRRYMMCFFWFPPRAIITRRVVIYLWMAHPYGIENIDEDRANEIFDRLIAKGFIEPVTPKCCLVANCCMMSHSLRSSLTRELCQQNSCYLVDSTSNQFLAVGFDDSDFKNCLINTGAAIIDDWPEEFEKTRNLKILYLGRWQTSSMHHIEFADTKFLNRLKITTQLTFLSLQGISLITELPLFIKECTLLKILDLRACHNLEVIPNWIGSLNKLTHLDMSECYLLQHMPKSLAKLSNLEVLKGFFVPDLNYEEETCTLFDLSQLPKLRKLNLNTHRDLLAEECRRGFTGLQKLAISWGGSRTPEASSDNSLRGFGQILQKLVLQGFHGTRVPFHILGLKKLYIRGGNICSLQNISHLRRWNRVKVLHLKYLSELRMDWGDLMTIFPNLIYLHKVECPMLTGFPCDENGVWMDKNRRLY</sequence>
<protein>
    <submittedName>
        <fullName evidence="1">Uncharacterized protein</fullName>
    </submittedName>
</protein>
<proteinExistence type="predicted"/>
<reference evidence="1 2" key="1">
    <citation type="journal article" date="2021" name="Hortic Res">
        <title>High-quality reference genome and annotation aids understanding of berry development for evergreen blueberry (Vaccinium darrowii).</title>
        <authorList>
            <person name="Yu J."/>
            <person name="Hulse-Kemp A.M."/>
            <person name="Babiker E."/>
            <person name="Staton M."/>
        </authorList>
    </citation>
    <scope>NUCLEOTIDE SEQUENCE [LARGE SCALE GENOMIC DNA]</scope>
    <source>
        <strain evidence="2">cv. NJ 8807/NJ 8810</strain>
        <tissue evidence="1">Young leaf</tissue>
    </source>
</reference>
<name>A0ACB7XY03_9ERIC</name>
<gene>
    <name evidence="1" type="ORF">Vadar_006694</name>
</gene>
<evidence type="ECO:0000313" key="1">
    <source>
        <dbReference type="EMBL" id="KAH7845853.1"/>
    </source>
</evidence>
<organism evidence="1 2">
    <name type="scientific">Vaccinium darrowii</name>
    <dbReference type="NCBI Taxonomy" id="229202"/>
    <lineage>
        <taxon>Eukaryota</taxon>
        <taxon>Viridiplantae</taxon>
        <taxon>Streptophyta</taxon>
        <taxon>Embryophyta</taxon>
        <taxon>Tracheophyta</taxon>
        <taxon>Spermatophyta</taxon>
        <taxon>Magnoliopsida</taxon>
        <taxon>eudicotyledons</taxon>
        <taxon>Gunneridae</taxon>
        <taxon>Pentapetalae</taxon>
        <taxon>asterids</taxon>
        <taxon>Ericales</taxon>
        <taxon>Ericaceae</taxon>
        <taxon>Vaccinioideae</taxon>
        <taxon>Vaccinieae</taxon>
        <taxon>Vaccinium</taxon>
    </lineage>
</organism>
<dbReference type="EMBL" id="CM037155">
    <property type="protein sequence ID" value="KAH7845853.1"/>
    <property type="molecule type" value="Genomic_DNA"/>
</dbReference>
<keyword evidence="2" id="KW-1185">Reference proteome</keyword>
<evidence type="ECO:0000313" key="2">
    <source>
        <dbReference type="Proteomes" id="UP000828048"/>
    </source>
</evidence>
<accession>A0ACB7XY03</accession>
<comment type="caution">
    <text evidence="1">The sequence shown here is derived from an EMBL/GenBank/DDBJ whole genome shotgun (WGS) entry which is preliminary data.</text>
</comment>